<dbReference type="InterPro" id="IPR051951">
    <property type="entry name" value="UNC-93_regulatory"/>
</dbReference>
<protein>
    <submittedName>
        <fullName evidence="3">Uncharacterized protein</fullName>
    </submittedName>
</protein>
<keyword evidence="2" id="KW-1133">Transmembrane helix</keyword>
<keyword evidence="2" id="KW-0472">Membrane</keyword>
<feature type="transmembrane region" description="Helical" evidence="2">
    <location>
        <begin position="26"/>
        <end position="49"/>
    </location>
</feature>
<keyword evidence="2" id="KW-0812">Transmembrane</keyword>
<comment type="caution">
    <text evidence="3">The sequence shown here is derived from an EMBL/GenBank/DDBJ whole genome shotgun (WGS) entry which is preliminary data.</text>
</comment>
<evidence type="ECO:0000256" key="1">
    <source>
        <dbReference type="ARBA" id="ARBA00009172"/>
    </source>
</evidence>
<name>A0A7J5YL29_DISMA</name>
<keyword evidence="4" id="KW-1185">Reference proteome</keyword>
<evidence type="ECO:0000313" key="4">
    <source>
        <dbReference type="Proteomes" id="UP000518266"/>
    </source>
</evidence>
<dbReference type="EMBL" id="JAAKFY010000011">
    <property type="protein sequence ID" value="KAF3850196.1"/>
    <property type="molecule type" value="Genomic_DNA"/>
</dbReference>
<dbReference type="AlphaFoldDB" id="A0A7J5YL29"/>
<proteinExistence type="inferred from homology"/>
<evidence type="ECO:0000256" key="2">
    <source>
        <dbReference type="SAM" id="Phobius"/>
    </source>
</evidence>
<dbReference type="OrthoDB" id="78663at2759"/>
<sequence length="108" mass="11846">MHVPDIAGNAQAAKDGKKGSDVINQYFGIFFFIFQSSAVWGNLMSSLIFGQNSNIAIIPEEQLLACGAADCSLNLNMNITSIRPAQELVWTLVGCYIGNFYYQGLYII</sequence>
<dbReference type="PANTHER" id="PTHR19444:SF13">
    <property type="entry name" value="PROTEIN UNC-93 HOMOLOG A"/>
    <property type="match status" value="1"/>
</dbReference>
<comment type="similarity">
    <text evidence="1">Belongs to the unc-93 family.</text>
</comment>
<organism evidence="3 4">
    <name type="scientific">Dissostichus mawsoni</name>
    <name type="common">Antarctic cod</name>
    <dbReference type="NCBI Taxonomy" id="36200"/>
    <lineage>
        <taxon>Eukaryota</taxon>
        <taxon>Metazoa</taxon>
        <taxon>Chordata</taxon>
        <taxon>Craniata</taxon>
        <taxon>Vertebrata</taxon>
        <taxon>Euteleostomi</taxon>
        <taxon>Actinopterygii</taxon>
        <taxon>Neopterygii</taxon>
        <taxon>Teleostei</taxon>
        <taxon>Neoteleostei</taxon>
        <taxon>Acanthomorphata</taxon>
        <taxon>Eupercaria</taxon>
        <taxon>Perciformes</taxon>
        <taxon>Notothenioidei</taxon>
        <taxon>Nototheniidae</taxon>
        <taxon>Dissostichus</taxon>
    </lineage>
</organism>
<reference evidence="3 4" key="1">
    <citation type="submission" date="2020-03" db="EMBL/GenBank/DDBJ databases">
        <title>Dissostichus mawsoni Genome sequencing and assembly.</title>
        <authorList>
            <person name="Park H."/>
        </authorList>
    </citation>
    <scope>NUCLEOTIDE SEQUENCE [LARGE SCALE GENOMIC DNA]</scope>
    <source>
        <strain evidence="3">DM0001</strain>
        <tissue evidence="3">Muscle</tissue>
    </source>
</reference>
<dbReference type="PANTHER" id="PTHR19444">
    <property type="entry name" value="UNC-93 RELATED"/>
    <property type="match status" value="1"/>
</dbReference>
<dbReference type="Proteomes" id="UP000518266">
    <property type="component" value="Unassembled WGS sequence"/>
</dbReference>
<evidence type="ECO:0000313" key="3">
    <source>
        <dbReference type="EMBL" id="KAF3850196.1"/>
    </source>
</evidence>
<accession>A0A7J5YL29</accession>
<gene>
    <name evidence="3" type="ORF">F7725_019915</name>
</gene>